<organism evidence="2 3">
    <name type="scientific">Persicobacter diffluens</name>
    <dbReference type="NCBI Taxonomy" id="981"/>
    <lineage>
        <taxon>Bacteria</taxon>
        <taxon>Pseudomonadati</taxon>
        <taxon>Bacteroidota</taxon>
        <taxon>Cytophagia</taxon>
        <taxon>Cytophagales</taxon>
        <taxon>Persicobacteraceae</taxon>
        <taxon>Persicobacter</taxon>
    </lineage>
</organism>
<keyword evidence="3" id="KW-1185">Reference proteome</keyword>
<feature type="domain" description="Beta-lactamase-related" evidence="1">
    <location>
        <begin position="38"/>
        <end position="294"/>
    </location>
</feature>
<gene>
    <name evidence="2" type="ORF">PEDI_30750</name>
</gene>
<sequence>MKYLAIIPFLLFATISRSQTPSALIMENMDSLAQWFQIPAYSLLIQEKKEITTQSFEGLSQLEKRKKNGPEYYHPIASLSKIYTAALFLKLEEEGKLKLDEPVNRYLYNSALEDHIQIQHLLSHTSEGEVGKDFLYSRRFGLLTEVAKNATLKSFPELIQEYILDPLDLKETAFLEEEVLEKHPVPSPYYYGNEGAEDGLYEFGVSAAAGLLATPTDFLKFFDQLVDGKMIKEENFQKMTTPFFAGSPYGLGLFSQQIGDQKVVWAYGQYDCFSSLFLYLPEVDVKVILQANNNLIADPARMIYGDLTTNLFALQLLQEIAGKYQLSLWSEEEFEQKCRVAEALAQSYLSQFDNAFYQQAISSYDHIFQAYPELDQNGSMAHLHGISFLKSVEAYRQLPPHQALDPHYLKLNVTLLKKQPHNPYLLYYMGTYYDMLQQPERSKPFFIQLVRQPNYSKNWYTVEATEWLEKKMTPKQE</sequence>
<dbReference type="PANTHER" id="PTHR46825:SF9">
    <property type="entry name" value="BETA-LACTAMASE-RELATED DOMAIN-CONTAINING PROTEIN"/>
    <property type="match status" value="1"/>
</dbReference>
<dbReference type="InterPro" id="IPR050491">
    <property type="entry name" value="AmpC-like"/>
</dbReference>
<dbReference type="PANTHER" id="PTHR46825">
    <property type="entry name" value="D-ALANYL-D-ALANINE-CARBOXYPEPTIDASE/ENDOPEPTIDASE AMPH"/>
    <property type="match status" value="1"/>
</dbReference>
<name>A0AAN4W0S8_9BACT</name>
<dbReference type="InterPro" id="IPR012338">
    <property type="entry name" value="Beta-lactam/transpept-like"/>
</dbReference>
<dbReference type="Gene3D" id="3.40.710.10">
    <property type="entry name" value="DD-peptidase/beta-lactamase superfamily"/>
    <property type="match status" value="2"/>
</dbReference>
<dbReference type="SUPFAM" id="SSF56601">
    <property type="entry name" value="beta-lactamase/transpeptidase-like"/>
    <property type="match status" value="1"/>
</dbReference>
<dbReference type="Pfam" id="PF00144">
    <property type="entry name" value="Beta-lactamase"/>
    <property type="match status" value="1"/>
</dbReference>
<evidence type="ECO:0000313" key="3">
    <source>
        <dbReference type="Proteomes" id="UP001310022"/>
    </source>
</evidence>
<comment type="caution">
    <text evidence="2">The sequence shown here is derived from an EMBL/GenBank/DDBJ whole genome shotgun (WGS) entry which is preliminary data.</text>
</comment>
<evidence type="ECO:0000313" key="2">
    <source>
        <dbReference type="EMBL" id="GJM62523.1"/>
    </source>
</evidence>
<dbReference type="AlphaFoldDB" id="A0AAN4W0S8"/>
<proteinExistence type="predicted"/>
<dbReference type="EMBL" id="BQKE01000002">
    <property type="protein sequence ID" value="GJM62523.1"/>
    <property type="molecule type" value="Genomic_DNA"/>
</dbReference>
<dbReference type="Proteomes" id="UP001310022">
    <property type="component" value="Unassembled WGS sequence"/>
</dbReference>
<accession>A0AAN4W0S8</accession>
<protein>
    <recommendedName>
        <fullName evidence="1">Beta-lactamase-related domain-containing protein</fullName>
    </recommendedName>
</protein>
<reference evidence="2 3" key="1">
    <citation type="submission" date="2021-12" db="EMBL/GenBank/DDBJ databases">
        <title>Genome sequencing of bacteria with rrn-lacking chromosome and rrn-plasmid.</title>
        <authorList>
            <person name="Anda M."/>
            <person name="Iwasaki W."/>
        </authorList>
    </citation>
    <scope>NUCLEOTIDE SEQUENCE [LARGE SCALE GENOMIC DNA]</scope>
    <source>
        <strain evidence="2 3">NBRC 15940</strain>
    </source>
</reference>
<evidence type="ECO:0000259" key="1">
    <source>
        <dbReference type="Pfam" id="PF00144"/>
    </source>
</evidence>
<dbReference type="InterPro" id="IPR001466">
    <property type="entry name" value="Beta-lactam-related"/>
</dbReference>